<evidence type="ECO:0000256" key="1">
    <source>
        <dbReference type="ARBA" id="ARBA00022553"/>
    </source>
</evidence>
<evidence type="ECO:0000313" key="10">
    <source>
        <dbReference type="EMBL" id="KAJ8955104.1"/>
    </source>
</evidence>
<dbReference type="FunFam" id="3.40.1190.20:FF:000023">
    <property type="entry name" value="ATP-dependent (S)-NAD(P)H-hydrate dehydratase"/>
    <property type="match status" value="1"/>
</dbReference>
<comment type="catalytic activity">
    <reaction evidence="7 8">
        <text>(6S)-NADPHX + ATP = ADP + phosphate + NADPH + H(+)</text>
        <dbReference type="Rhea" id="RHEA:32231"/>
        <dbReference type="ChEBI" id="CHEBI:15378"/>
        <dbReference type="ChEBI" id="CHEBI:30616"/>
        <dbReference type="ChEBI" id="CHEBI:43474"/>
        <dbReference type="ChEBI" id="CHEBI:57783"/>
        <dbReference type="ChEBI" id="CHEBI:64076"/>
        <dbReference type="ChEBI" id="CHEBI:456216"/>
        <dbReference type="EC" id="4.2.1.93"/>
    </reaction>
</comment>
<keyword evidence="3 8" id="KW-0067">ATP-binding</keyword>
<evidence type="ECO:0000256" key="2">
    <source>
        <dbReference type="ARBA" id="ARBA00022741"/>
    </source>
</evidence>
<dbReference type="EC" id="4.2.1.93" evidence="8"/>
<evidence type="ECO:0000256" key="7">
    <source>
        <dbReference type="ARBA" id="ARBA00047472"/>
    </source>
</evidence>
<dbReference type="PANTHER" id="PTHR12592:SF0">
    <property type="entry name" value="ATP-DEPENDENT (S)-NAD(P)H-HYDRATE DEHYDRATASE"/>
    <property type="match status" value="1"/>
</dbReference>
<dbReference type="Proteomes" id="UP001162156">
    <property type="component" value="Unassembled WGS sequence"/>
</dbReference>
<dbReference type="PANTHER" id="PTHR12592">
    <property type="entry name" value="ATP-DEPENDENT (S)-NAD(P)H-HYDRATE DEHYDRATASE FAMILY MEMBER"/>
    <property type="match status" value="1"/>
</dbReference>
<comment type="catalytic activity">
    <reaction evidence="8">
        <text>(6S)-NADHX + ATP = ADP + phosphate + NADH + H(+)</text>
        <dbReference type="Rhea" id="RHEA:19017"/>
        <dbReference type="ChEBI" id="CHEBI:15378"/>
        <dbReference type="ChEBI" id="CHEBI:30616"/>
        <dbReference type="ChEBI" id="CHEBI:43474"/>
        <dbReference type="ChEBI" id="CHEBI:57945"/>
        <dbReference type="ChEBI" id="CHEBI:64074"/>
        <dbReference type="ChEBI" id="CHEBI:456216"/>
        <dbReference type="EC" id="4.2.1.93"/>
    </reaction>
</comment>
<dbReference type="GO" id="GO:0047453">
    <property type="term" value="F:ATP-dependent NAD(P)H-hydrate dehydratase activity"/>
    <property type="evidence" value="ECO:0007669"/>
    <property type="project" value="UniProtKB-UniRule"/>
</dbReference>
<dbReference type="GO" id="GO:0046496">
    <property type="term" value="P:nicotinamide nucleotide metabolic process"/>
    <property type="evidence" value="ECO:0007669"/>
    <property type="project" value="UniProtKB-UniRule"/>
</dbReference>
<protein>
    <recommendedName>
        <fullName evidence="8">ATP-dependent (S)-NAD(P)H-hydrate dehydratase</fullName>
        <ecNumber evidence="8">4.2.1.93</ecNumber>
    </recommendedName>
    <alternativeName>
        <fullName evidence="8">ATP-dependent NAD(P)HX dehydratase</fullName>
    </alternativeName>
</protein>
<feature type="binding site" evidence="8">
    <location>
        <begin position="219"/>
        <end position="228"/>
    </location>
    <ligand>
        <name>ATP</name>
        <dbReference type="ChEBI" id="CHEBI:30616"/>
    </ligand>
</feature>
<evidence type="ECO:0000256" key="4">
    <source>
        <dbReference type="ARBA" id="ARBA00022857"/>
    </source>
</evidence>
<dbReference type="GO" id="GO:0110051">
    <property type="term" value="P:metabolite repair"/>
    <property type="evidence" value="ECO:0007669"/>
    <property type="project" value="TreeGrafter"/>
</dbReference>
<dbReference type="SUPFAM" id="SSF53613">
    <property type="entry name" value="Ribokinase-like"/>
    <property type="match status" value="1"/>
</dbReference>
<comment type="cofactor">
    <cofactor evidence="8">
        <name>Mg(2+)</name>
        <dbReference type="ChEBI" id="CHEBI:18420"/>
    </cofactor>
</comment>
<dbReference type="InterPro" id="IPR029056">
    <property type="entry name" value="Ribokinase-like"/>
</dbReference>
<feature type="domain" description="YjeF C-terminal" evidence="9">
    <location>
        <begin position="9"/>
        <end position="291"/>
    </location>
</feature>
<reference evidence="10" key="1">
    <citation type="journal article" date="2023" name="Insect Mol. Biol.">
        <title>Genome sequencing provides insights into the evolution of gene families encoding plant cell wall-degrading enzymes in longhorned beetles.</title>
        <authorList>
            <person name="Shin N.R."/>
            <person name="Okamura Y."/>
            <person name="Kirsch R."/>
            <person name="Pauchet Y."/>
        </authorList>
    </citation>
    <scope>NUCLEOTIDE SEQUENCE</scope>
    <source>
        <strain evidence="10">RBIC_L_NR</strain>
    </source>
</reference>
<feature type="binding site" evidence="8">
    <location>
        <position position="229"/>
    </location>
    <ligand>
        <name>(6S)-NADPHX</name>
        <dbReference type="ChEBI" id="CHEBI:64076"/>
    </ligand>
</feature>
<dbReference type="PROSITE" id="PS51383">
    <property type="entry name" value="YJEF_C_3"/>
    <property type="match status" value="1"/>
</dbReference>
<dbReference type="Gene3D" id="3.40.1190.20">
    <property type="match status" value="1"/>
</dbReference>
<dbReference type="NCBIfam" id="TIGR00196">
    <property type="entry name" value="yjeF_cterm"/>
    <property type="match status" value="1"/>
</dbReference>
<evidence type="ECO:0000256" key="8">
    <source>
        <dbReference type="HAMAP-Rule" id="MF_03157"/>
    </source>
</evidence>
<feature type="binding site" evidence="8">
    <location>
        <begin position="200"/>
        <end position="204"/>
    </location>
    <ligand>
        <name>ATP</name>
        <dbReference type="ChEBI" id="CHEBI:30616"/>
    </ligand>
</feature>
<feature type="binding site" evidence="8">
    <location>
        <begin position="163"/>
        <end position="169"/>
    </location>
    <ligand>
        <name>(6S)-NADPHX</name>
        <dbReference type="ChEBI" id="CHEBI:64076"/>
    </ligand>
</feature>
<evidence type="ECO:0000313" key="11">
    <source>
        <dbReference type="Proteomes" id="UP001162156"/>
    </source>
</evidence>
<dbReference type="GO" id="GO:0005524">
    <property type="term" value="F:ATP binding"/>
    <property type="evidence" value="ECO:0007669"/>
    <property type="project" value="UniProtKB-KW"/>
</dbReference>
<keyword evidence="11" id="KW-1185">Reference proteome</keyword>
<name>A0AAV8YWQ3_9CUCU</name>
<feature type="binding site" evidence="8">
    <location>
        <position position="109"/>
    </location>
    <ligand>
        <name>(6S)-NADPHX</name>
        <dbReference type="ChEBI" id="CHEBI:64076"/>
    </ligand>
</feature>
<sequence>MCESIEVLVEQKTKQLAPPLTHDRHKGQAGRIGVFGGSLEFTGAPYFAAISSLKVGSDLVYIFCTKEAGVVIKSYSPELIVLPILDQPNPLEHIEPWLERLHVIIIGPGLGRLESTFSVIEQVINTCRNKKKALVIDADGLIFVSQNPNIIKDYPAPVVLTPNVMEFHRLVGESTGDGTKLERSAAFLNNVGNNITILCKDHDDEIISKGKIVKVSGGGSGRRCGGQGDLLGGSLSTFLAWALEKQYDPNVACFAACKLIRECNARAFAKFGRSMTATDMIHEIHGVFQDNFELK</sequence>
<comment type="similarity">
    <text evidence="8">Belongs to the NnrD/CARKD family.</text>
</comment>
<evidence type="ECO:0000256" key="6">
    <source>
        <dbReference type="ARBA" id="ARBA00023239"/>
    </source>
</evidence>
<accession>A0AAV8YWQ3</accession>
<dbReference type="CDD" id="cd01171">
    <property type="entry name" value="YXKO-related"/>
    <property type="match status" value="1"/>
</dbReference>
<evidence type="ECO:0000256" key="3">
    <source>
        <dbReference type="ARBA" id="ARBA00022840"/>
    </source>
</evidence>
<keyword evidence="2 8" id="KW-0547">Nucleotide-binding</keyword>
<keyword evidence="5 8" id="KW-0520">NAD</keyword>
<gene>
    <name evidence="10" type="ORF">NQ314_006987</name>
</gene>
<keyword evidence="4" id="KW-0521">NADP</keyword>
<proteinExistence type="inferred from homology"/>
<evidence type="ECO:0000259" key="9">
    <source>
        <dbReference type="PROSITE" id="PS51383"/>
    </source>
</evidence>
<evidence type="ECO:0000256" key="5">
    <source>
        <dbReference type="ARBA" id="ARBA00023027"/>
    </source>
</evidence>
<organism evidence="10 11">
    <name type="scientific">Rhamnusium bicolor</name>
    <dbReference type="NCBI Taxonomy" id="1586634"/>
    <lineage>
        <taxon>Eukaryota</taxon>
        <taxon>Metazoa</taxon>
        <taxon>Ecdysozoa</taxon>
        <taxon>Arthropoda</taxon>
        <taxon>Hexapoda</taxon>
        <taxon>Insecta</taxon>
        <taxon>Pterygota</taxon>
        <taxon>Neoptera</taxon>
        <taxon>Endopterygota</taxon>
        <taxon>Coleoptera</taxon>
        <taxon>Polyphaga</taxon>
        <taxon>Cucujiformia</taxon>
        <taxon>Chrysomeloidea</taxon>
        <taxon>Cerambycidae</taxon>
        <taxon>Lepturinae</taxon>
        <taxon>Rhagiini</taxon>
        <taxon>Rhamnusium</taxon>
    </lineage>
</organism>
<dbReference type="Pfam" id="PF01256">
    <property type="entry name" value="Carb_kinase"/>
    <property type="match status" value="1"/>
</dbReference>
<comment type="function">
    <text evidence="8">Catalyzes the dehydration of the S-form of NAD(P)HX at the expense of ATP, which is converted to ADP. Together with NAD(P)HX epimerase, which catalyzes the epimerization of the S- and R-forms, the enzyme allows the repair of both epimers of NAD(P)HX, a damaged form of NAD(P)H that is a result of enzymatic or heat-dependent hydration.</text>
</comment>
<dbReference type="AlphaFoldDB" id="A0AAV8YWQ3"/>
<keyword evidence="6 8" id="KW-0456">Lyase</keyword>
<dbReference type="EMBL" id="JANEYF010001891">
    <property type="protein sequence ID" value="KAJ8955104.1"/>
    <property type="molecule type" value="Genomic_DNA"/>
</dbReference>
<dbReference type="InterPro" id="IPR000631">
    <property type="entry name" value="CARKD"/>
</dbReference>
<keyword evidence="1 8" id="KW-0597">Phosphoprotein</keyword>
<comment type="caution">
    <text evidence="10">The sequence shown here is derived from an EMBL/GenBank/DDBJ whole genome shotgun (WGS) entry which is preliminary data.</text>
</comment>
<dbReference type="HAMAP" id="MF_01965">
    <property type="entry name" value="NADHX_dehydratase"/>
    <property type="match status" value="1"/>
</dbReference>